<name>A0ABQ0A6L0_9GAMM</name>
<evidence type="ECO:0000256" key="3">
    <source>
        <dbReference type="ARBA" id="ARBA00022801"/>
    </source>
</evidence>
<evidence type="ECO:0000259" key="6">
    <source>
        <dbReference type="Pfam" id="PF01979"/>
    </source>
</evidence>
<keyword evidence="8" id="KW-1185">Reference proteome</keyword>
<dbReference type="InterPro" id="IPR011059">
    <property type="entry name" value="Metal-dep_hydrolase_composite"/>
</dbReference>
<feature type="binding site" evidence="5">
    <location>
        <position position="80"/>
    </location>
    <ligand>
        <name>Zn(2+)</name>
        <dbReference type="ChEBI" id="CHEBI:29105"/>
    </ligand>
</feature>
<comment type="catalytic activity">
    <reaction evidence="5">
        <text>S-adenosyl-L-homocysteine + H2O + H(+) = S-inosyl-L-homocysteine + NH4(+)</text>
        <dbReference type="Rhea" id="RHEA:20716"/>
        <dbReference type="ChEBI" id="CHEBI:15377"/>
        <dbReference type="ChEBI" id="CHEBI:15378"/>
        <dbReference type="ChEBI" id="CHEBI:28938"/>
        <dbReference type="ChEBI" id="CHEBI:57856"/>
        <dbReference type="ChEBI" id="CHEBI:57985"/>
        <dbReference type="EC" id="3.5.4.28"/>
    </reaction>
</comment>
<feature type="domain" description="Amidohydrolase-related" evidence="6">
    <location>
        <begin position="69"/>
        <end position="419"/>
    </location>
</feature>
<feature type="binding site" evidence="5">
    <location>
        <position position="228"/>
    </location>
    <ligand>
        <name>Zn(2+)</name>
        <dbReference type="ChEBI" id="CHEBI:29105"/>
    </ligand>
</feature>
<feature type="binding site" evidence="5">
    <location>
        <position position="315"/>
    </location>
    <ligand>
        <name>substrate</name>
    </ligand>
</feature>
<dbReference type="EMBL" id="BAABWN010000003">
    <property type="protein sequence ID" value="GAA6167293.1"/>
    <property type="molecule type" value="Genomic_DNA"/>
</dbReference>
<dbReference type="RefSeq" id="WP_353301977.1">
    <property type="nucleotide sequence ID" value="NZ_BAABWN010000003.1"/>
</dbReference>
<dbReference type="Gene3D" id="2.30.40.10">
    <property type="entry name" value="Urease, subunit C, domain 1"/>
    <property type="match status" value="1"/>
</dbReference>
<dbReference type="EC" id="3.5.4.31" evidence="5"/>
<comment type="catalytic activity">
    <reaction evidence="5">
        <text>S-methyl-5'-thioadenosine + H2O + H(+) = S-methyl-5'-thioinosine + NH4(+)</text>
        <dbReference type="Rhea" id="RHEA:25025"/>
        <dbReference type="ChEBI" id="CHEBI:15377"/>
        <dbReference type="ChEBI" id="CHEBI:15378"/>
        <dbReference type="ChEBI" id="CHEBI:17509"/>
        <dbReference type="ChEBI" id="CHEBI:28938"/>
        <dbReference type="ChEBI" id="CHEBI:48595"/>
        <dbReference type="EC" id="3.5.4.31"/>
    </reaction>
</comment>
<dbReference type="Proteomes" id="UP001465153">
    <property type="component" value="Unassembled WGS sequence"/>
</dbReference>
<proteinExistence type="inferred from homology"/>
<dbReference type="PANTHER" id="PTHR43794:SF11">
    <property type="entry name" value="AMIDOHYDROLASE-RELATED DOMAIN-CONTAINING PROTEIN"/>
    <property type="match status" value="1"/>
</dbReference>
<dbReference type="InterPro" id="IPR006680">
    <property type="entry name" value="Amidohydro-rel"/>
</dbReference>
<comment type="caution">
    <text evidence="7">The sequence shown here is derived from an EMBL/GenBank/DDBJ whole genome shotgun (WGS) entry which is preliminary data.</text>
</comment>
<feature type="binding site" evidence="5">
    <location>
        <position position="231"/>
    </location>
    <ligand>
        <name>substrate</name>
    </ligand>
</feature>
<keyword evidence="4 5" id="KW-0862">Zinc</keyword>
<dbReference type="Gene3D" id="3.20.20.140">
    <property type="entry name" value="Metal-dependent hydrolases"/>
    <property type="match status" value="1"/>
</dbReference>
<dbReference type="InterPro" id="IPR050287">
    <property type="entry name" value="MTA/SAH_deaminase"/>
</dbReference>
<feature type="binding site" evidence="5">
    <location>
        <position position="107"/>
    </location>
    <ligand>
        <name>substrate</name>
    </ligand>
</feature>
<evidence type="ECO:0000313" key="7">
    <source>
        <dbReference type="EMBL" id="GAA6167293.1"/>
    </source>
</evidence>
<dbReference type="PANTHER" id="PTHR43794">
    <property type="entry name" value="AMINOHYDROLASE SSNA-RELATED"/>
    <property type="match status" value="1"/>
</dbReference>
<dbReference type="HAMAP" id="MF_01281">
    <property type="entry name" value="MTA_SAH_deamin"/>
    <property type="match status" value="1"/>
</dbReference>
<feature type="binding site" evidence="5">
    <location>
        <position position="78"/>
    </location>
    <ligand>
        <name>Zn(2+)</name>
        <dbReference type="ChEBI" id="CHEBI:29105"/>
    </ligand>
</feature>
<comment type="similarity">
    <text evidence="5">Belongs to the metallo-dependent hydrolases superfamily. MTA/SAH deaminase family.</text>
</comment>
<keyword evidence="3 5" id="KW-0378">Hydrolase</keyword>
<reference evidence="7 8" key="1">
    <citation type="submission" date="2024-04" db="EMBL/GenBank/DDBJ databases">
        <title>Draft genome sequence of Sessilibacter corallicola NBRC 116591.</title>
        <authorList>
            <person name="Miyakawa T."/>
            <person name="Kusuya Y."/>
            <person name="Miura T."/>
        </authorList>
    </citation>
    <scope>NUCLEOTIDE SEQUENCE [LARGE SCALE GENOMIC DNA]</scope>
    <source>
        <strain evidence="7 8">KU-00831-HH</strain>
    </source>
</reference>
<dbReference type="CDD" id="cd01298">
    <property type="entry name" value="ATZ_TRZ_like"/>
    <property type="match status" value="1"/>
</dbReference>
<accession>A0ABQ0A6L0</accession>
<comment type="caution">
    <text evidence="5">Lacks conserved residue(s) required for the propagation of feature annotation.</text>
</comment>
<feature type="binding site" evidence="5">
    <location>
        <position position="201"/>
    </location>
    <ligand>
        <name>substrate</name>
    </ligand>
</feature>
<evidence type="ECO:0000313" key="8">
    <source>
        <dbReference type="Proteomes" id="UP001465153"/>
    </source>
</evidence>
<dbReference type="SUPFAM" id="SSF51556">
    <property type="entry name" value="Metallo-dependent hydrolases"/>
    <property type="match status" value="1"/>
</dbReference>
<gene>
    <name evidence="5" type="primary">mtaD</name>
    <name evidence="7" type="ORF">NBRC116591_11030</name>
</gene>
<dbReference type="InterPro" id="IPR023512">
    <property type="entry name" value="Deaminase_MtaD/DadD"/>
</dbReference>
<dbReference type="Pfam" id="PF01979">
    <property type="entry name" value="Amidohydro_1"/>
    <property type="match status" value="1"/>
</dbReference>
<organism evidence="7 8">
    <name type="scientific">Sessilibacter corallicola</name>
    <dbReference type="NCBI Taxonomy" id="2904075"/>
    <lineage>
        <taxon>Bacteria</taxon>
        <taxon>Pseudomonadati</taxon>
        <taxon>Pseudomonadota</taxon>
        <taxon>Gammaproteobacteria</taxon>
        <taxon>Cellvibrionales</taxon>
        <taxon>Cellvibrionaceae</taxon>
        <taxon>Sessilibacter</taxon>
    </lineage>
</organism>
<feature type="binding site" evidence="5">
    <location>
        <position position="315"/>
    </location>
    <ligand>
        <name>Zn(2+)</name>
        <dbReference type="ChEBI" id="CHEBI:29105"/>
    </ligand>
</feature>
<dbReference type="EC" id="3.5.4.28" evidence="5"/>
<comment type="similarity">
    <text evidence="1">Belongs to the metallo-dependent hydrolases superfamily. ATZ/TRZ family.</text>
</comment>
<evidence type="ECO:0000256" key="2">
    <source>
        <dbReference type="ARBA" id="ARBA00022723"/>
    </source>
</evidence>
<evidence type="ECO:0000256" key="1">
    <source>
        <dbReference type="ARBA" id="ARBA00006745"/>
    </source>
</evidence>
<keyword evidence="2 5" id="KW-0479">Metal-binding</keyword>
<evidence type="ECO:0000256" key="4">
    <source>
        <dbReference type="ARBA" id="ARBA00022833"/>
    </source>
</evidence>
<comment type="function">
    <text evidence="5">Catalyzes the deamination of 5-methylthioadenosine and S-adenosyl-L-homocysteine into 5-methylthioinosine and S-inosyl-L-homocysteine, respectively. Is also able to deaminate adenosine.</text>
</comment>
<dbReference type="InterPro" id="IPR032466">
    <property type="entry name" value="Metal_Hydrolase"/>
</dbReference>
<evidence type="ECO:0000256" key="5">
    <source>
        <dbReference type="HAMAP-Rule" id="MF_01281"/>
    </source>
</evidence>
<sequence>MAVSNYSHAKESVDFIVSGDYVVTMNEEQLLINQGSVAITGNTIVAVDEQSVISEKYTATHYIDGTNKIVMPGLINAHTHTAMTLFRGMSDDLELMAWLTKYVFPFENEFVSPEFVKVGAELACYELIKTGTTTIVDMYFYPEVIAQVMVDCGMRAILTAPMIDYPSPGFKGWDDSFAAGVKYVNAWKDKHPRIIPGFGPHAPYTIKPENLQEVGEAARKLGVPISIHIAETRNEKAIIEERYQNTPVSHVLAMLGDNWIIGAHMVHPETNEYNKIRTSKLGAIHNPTSNAKLSSGLSPVPEMLAAGVNVGLGTDGAASNNDLDLFQEIRMAALMQKLVSYDPTKLPAIDSVKLATSSGAKAIRMEQKIGQLKSGLAADMIQIDISDVKSRPIYDVFSHLTYVINSDQVVTSIIDGNIVMENGEVVNIDAAKLLPKVEHYSKAIAKKIAEVKAQP</sequence>
<protein>
    <recommendedName>
        <fullName evidence="5">5-methylthioadenosine/S-adenosylhomocysteine deaminase</fullName>
        <shortName evidence="5">MTA/SAH deaminase</shortName>
        <ecNumber evidence="5">3.5.4.28</ecNumber>
        <ecNumber evidence="5">3.5.4.31</ecNumber>
    </recommendedName>
</protein>
<comment type="cofactor">
    <cofactor evidence="5">
        <name>Zn(2+)</name>
        <dbReference type="ChEBI" id="CHEBI:29105"/>
    </cofactor>
    <text evidence="5">Binds 1 zinc ion per subunit.</text>
</comment>
<dbReference type="SUPFAM" id="SSF51338">
    <property type="entry name" value="Composite domain of metallo-dependent hydrolases"/>
    <property type="match status" value="1"/>
</dbReference>